<feature type="region of interest" description="Disordered" evidence="1">
    <location>
        <begin position="15"/>
        <end position="98"/>
    </location>
</feature>
<proteinExistence type="predicted"/>
<evidence type="ECO:0000313" key="3">
    <source>
        <dbReference type="Proteomes" id="UP000168086"/>
    </source>
</evidence>
<sequence length="258" mass="28344">MAMFLDTEAKVSKLKKGRRRLWPLPGAPREKQTNVFKFPTDGNDSDEDTNTNSGSSSEGEDGLLTSSGSDSVFNSTDYFSTPEDSQNCTPSDVSDLSDSENLDFKLADVLHDSENSTSPKFITSLVGNDSENSGADSSEEEIEEFIKSKANQSLQLDAKSEEITSEEDGCVQEDSDDSDSDDDVEAFIRQRAEMAITKHKTKRTISTSDDEGPRKSCKKRASKRISSSEDSEDETPKTKMTGTPPLAGNSCYVWPWLN</sequence>
<dbReference type="EMBL" id="AJ410493">
    <property type="protein sequence ID" value="CAC84340.1"/>
    <property type="molecule type" value="Genomic_DNA"/>
</dbReference>
<organismHost>
    <name type="scientific">Saimiri sciureus</name>
    <name type="common">Common squirrel monkey</name>
    <dbReference type="NCBI Taxonomy" id="9521"/>
</organismHost>
<feature type="compositionally biased region" description="Low complexity" evidence="1">
    <location>
        <begin position="50"/>
        <end position="71"/>
    </location>
</feature>
<evidence type="ECO:0000313" key="2">
    <source>
        <dbReference type="EMBL" id="CAC84340.1"/>
    </source>
</evidence>
<protein>
    <submittedName>
        <fullName evidence="2">Uncharacterized protein</fullName>
    </submittedName>
</protein>
<dbReference type="Proteomes" id="UP000168086">
    <property type="component" value="Genome"/>
</dbReference>
<feature type="region of interest" description="Disordered" evidence="1">
    <location>
        <begin position="113"/>
        <end position="249"/>
    </location>
</feature>
<evidence type="ECO:0000256" key="1">
    <source>
        <dbReference type="SAM" id="MobiDB-lite"/>
    </source>
</evidence>
<name>Q80BN2_SHV2C</name>
<feature type="compositionally biased region" description="Polar residues" evidence="1">
    <location>
        <begin position="115"/>
        <end position="136"/>
    </location>
</feature>
<feature type="compositionally biased region" description="Polar residues" evidence="1">
    <location>
        <begin position="72"/>
        <end position="94"/>
    </location>
</feature>
<organism evidence="2 3">
    <name type="scientific">Saimiriine herpesvirus 2 (strain 488)</name>
    <name type="common">SaHV-2</name>
    <name type="synonym">Herpesvirus saimiri</name>
    <dbReference type="NCBI Taxonomy" id="10384"/>
    <lineage>
        <taxon>Viruses</taxon>
        <taxon>Duplodnaviria</taxon>
        <taxon>Heunggongvirae</taxon>
        <taxon>Peploviricota</taxon>
        <taxon>Herviviricetes</taxon>
        <taxon>Herpesvirales</taxon>
        <taxon>Orthoherpesviridae</taxon>
        <taxon>Gammaherpesvirinae</taxon>
        <taxon>Rhadinovirus</taxon>
        <taxon>Rhadinovirus saimiriinegamma2</taxon>
        <taxon>Saimiriine herpesvirus 2</taxon>
    </lineage>
</organism>
<feature type="compositionally biased region" description="Acidic residues" evidence="1">
    <location>
        <begin position="163"/>
        <end position="185"/>
    </location>
</feature>
<accession>Q80BN2</accession>
<reference evidence="2 3" key="1">
    <citation type="journal article" date="2003" name="Virology">
        <title>The genome of herpesvirus saimiri C488 which is capable of transforming human T cells.</title>
        <authorList>
            <person name="Ensser A."/>
            <person name="Thurau M."/>
            <person name="Wittmann S."/>
            <person name="Fickenscher H."/>
        </authorList>
    </citation>
    <scope>NUCLEOTIDE SEQUENCE [LARGE SCALE GENOMIC DNA]</scope>
    <source>
        <strain evidence="2">C488</strain>
    </source>
</reference>